<name>A0A162ZKE6_9FLAO</name>
<dbReference type="Proteomes" id="UP000076715">
    <property type="component" value="Unassembled WGS sequence"/>
</dbReference>
<dbReference type="RefSeq" id="WP_066315785.1">
    <property type="nucleotide sequence ID" value="NZ_LQRT01000024.1"/>
</dbReference>
<gene>
    <name evidence="1" type="ORF">AWE51_09420</name>
</gene>
<proteinExistence type="predicted"/>
<evidence type="ECO:0000313" key="2">
    <source>
        <dbReference type="Proteomes" id="UP000076715"/>
    </source>
</evidence>
<comment type="caution">
    <text evidence="1">The sequence shown here is derived from an EMBL/GenBank/DDBJ whole genome shotgun (WGS) entry which is preliminary data.</text>
</comment>
<evidence type="ECO:0000313" key="1">
    <source>
        <dbReference type="EMBL" id="KZS39855.1"/>
    </source>
</evidence>
<dbReference type="EMBL" id="LQRT01000024">
    <property type="protein sequence ID" value="KZS39855.1"/>
    <property type="molecule type" value="Genomic_DNA"/>
</dbReference>
<keyword evidence="2" id="KW-1185">Reference proteome</keyword>
<accession>A0A162ZKE6</accession>
<dbReference type="AlphaFoldDB" id="A0A162ZKE6"/>
<organism evidence="1 2">
    <name type="scientific">Aquimarina aggregata</name>
    <dbReference type="NCBI Taxonomy" id="1642818"/>
    <lineage>
        <taxon>Bacteria</taxon>
        <taxon>Pseudomonadati</taxon>
        <taxon>Bacteroidota</taxon>
        <taxon>Flavobacteriia</taxon>
        <taxon>Flavobacteriales</taxon>
        <taxon>Flavobacteriaceae</taxon>
        <taxon>Aquimarina</taxon>
    </lineage>
</organism>
<protein>
    <submittedName>
        <fullName evidence="1">Uncharacterized protein</fullName>
    </submittedName>
</protein>
<reference evidence="1 2" key="1">
    <citation type="submission" date="2016-01" db="EMBL/GenBank/DDBJ databases">
        <title>The draft genome sequence of Aquimarina sp. RZW4-3-2.</title>
        <authorList>
            <person name="Wang Y."/>
        </authorList>
    </citation>
    <scope>NUCLEOTIDE SEQUENCE [LARGE SCALE GENOMIC DNA]</scope>
    <source>
        <strain evidence="1 2">RZW4-3-2</strain>
    </source>
</reference>
<sequence length="64" mass="7083">MDNLNAFSVTEMKIQETSKTLGGNVPSILTIFHGLNPFDIYVSDLDYKPFDWVNTGAGMQSISL</sequence>